<keyword evidence="4 6" id="KW-1133">Transmembrane helix</keyword>
<dbReference type="PANTHER" id="PTHR31632:SF2">
    <property type="entry name" value="PLASMA MEMBRANE IRON PERMEASE"/>
    <property type="match status" value="1"/>
</dbReference>
<reference evidence="8" key="1">
    <citation type="journal article" date="2019" name="Int. J. Syst. Evol. Microbiol.">
        <title>The Global Catalogue of Microorganisms (GCM) 10K type strain sequencing project: providing services to taxonomists for standard genome sequencing and annotation.</title>
        <authorList>
            <consortium name="The Broad Institute Genomics Platform"/>
            <consortium name="The Broad Institute Genome Sequencing Center for Infectious Disease"/>
            <person name="Wu L."/>
            <person name="Ma J."/>
        </authorList>
    </citation>
    <scope>NUCLEOTIDE SEQUENCE [LARGE SCALE GENOMIC DNA]</scope>
    <source>
        <strain evidence="8">CCM 7941</strain>
    </source>
</reference>
<dbReference type="Pfam" id="PF03239">
    <property type="entry name" value="FTR1"/>
    <property type="match status" value="1"/>
</dbReference>
<name>A0ABV7LDH0_9HYPH</name>
<evidence type="ECO:0000313" key="8">
    <source>
        <dbReference type="Proteomes" id="UP001595536"/>
    </source>
</evidence>
<keyword evidence="3 6" id="KW-0812">Transmembrane</keyword>
<comment type="similarity">
    <text evidence="2">Belongs to the oxidase-dependent Fe transporter (OFeT) (TC 9.A.10.1) family.</text>
</comment>
<feature type="transmembrane region" description="Helical" evidence="6">
    <location>
        <begin position="52"/>
        <end position="73"/>
    </location>
</feature>
<protein>
    <submittedName>
        <fullName evidence="7">FTR1 family protein</fullName>
    </submittedName>
</protein>
<keyword evidence="5 6" id="KW-0472">Membrane</keyword>
<evidence type="ECO:0000256" key="5">
    <source>
        <dbReference type="ARBA" id="ARBA00023136"/>
    </source>
</evidence>
<organism evidence="7 8">
    <name type="scientific">Camelimonas abortus</name>
    <dbReference type="NCBI Taxonomy" id="1017184"/>
    <lineage>
        <taxon>Bacteria</taxon>
        <taxon>Pseudomonadati</taxon>
        <taxon>Pseudomonadota</taxon>
        <taxon>Alphaproteobacteria</taxon>
        <taxon>Hyphomicrobiales</taxon>
        <taxon>Chelatococcaceae</taxon>
        <taxon>Camelimonas</taxon>
    </lineage>
</organism>
<evidence type="ECO:0000256" key="4">
    <source>
        <dbReference type="ARBA" id="ARBA00022989"/>
    </source>
</evidence>
<dbReference type="EMBL" id="JBHRUV010000029">
    <property type="protein sequence ID" value="MFC3265990.1"/>
    <property type="molecule type" value="Genomic_DNA"/>
</dbReference>
<gene>
    <name evidence="7" type="ORF">ACFOEX_06460</name>
</gene>
<evidence type="ECO:0000256" key="6">
    <source>
        <dbReference type="SAM" id="Phobius"/>
    </source>
</evidence>
<comment type="subcellular location">
    <subcellularLocation>
        <location evidence="1">Membrane</location>
        <topology evidence="1">Multi-pass membrane protein</topology>
    </subcellularLocation>
</comment>
<feature type="transmembrane region" description="Helical" evidence="6">
    <location>
        <begin position="163"/>
        <end position="184"/>
    </location>
</feature>
<feature type="transmembrane region" description="Helical" evidence="6">
    <location>
        <begin position="260"/>
        <end position="278"/>
    </location>
</feature>
<feature type="transmembrane region" description="Helical" evidence="6">
    <location>
        <begin position="20"/>
        <end position="40"/>
    </location>
</feature>
<dbReference type="PANTHER" id="PTHR31632">
    <property type="entry name" value="IRON TRANSPORTER FTH1"/>
    <property type="match status" value="1"/>
</dbReference>
<feature type="transmembrane region" description="Helical" evidence="6">
    <location>
        <begin position="85"/>
        <end position="105"/>
    </location>
</feature>
<evidence type="ECO:0000256" key="1">
    <source>
        <dbReference type="ARBA" id="ARBA00004141"/>
    </source>
</evidence>
<feature type="transmembrane region" description="Helical" evidence="6">
    <location>
        <begin position="126"/>
        <end position="143"/>
    </location>
</feature>
<evidence type="ECO:0000256" key="2">
    <source>
        <dbReference type="ARBA" id="ARBA00008333"/>
    </source>
</evidence>
<evidence type="ECO:0000256" key="3">
    <source>
        <dbReference type="ARBA" id="ARBA00022692"/>
    </source>
</evidence>
<evidence type="ECO:0000313" key="7">
    <source>
        <dbReference type="EMBL" id="MFC3265990.1"/>
    </source>
</evidence>
<dbReference type="Proteomes" id="UP001595536">
    <property type="component" value="Unassembled WGS sequence"/>
</dbReference>
<accession>A0ABV7LDH0</accession>
<proteinExistence type="inferred from homology"/>
<feature type="transmembrane region" description="Helical" evidence="6">
    <location>
        <begin position="196"/>
        <end position="216"/>
    </location>
</feature>
<dbReference type="RefSeq" id="WP_376831447.1">
    <property type="nucleotide sequence ID" value="NZ_JBHLWR010000006.1"/>
</dbReference>
<comment type="caution">
    <text evidence="7">The sequence shown here is derived from an EMBL/GenBank/DDBJ whole genome shotgun (WGS) entry which is preliminary data.</text>
</comment>
<dbReference type="InterPro" id="IPR004923">
    <property type="entry name" value="FTR1/Fip1/EfeU"/>
</dbReference>
<sequence length="286" mass="30000">MTSSSLSMCAVLPDLNVAFVMWRESVEALLVVGVLGAWLAVAPPHVRRTGRIWLWAGVAAGVIAAVAAAATLIAVGESLDDDARVAFQTLVILAAAAMIVQMTVWMRRHGPSLASTLSTALDAAALRARWRAIFMLAFLAVLREGSEAALFLYGTMTAARDSVLHGLVSGYAGLVAAVLTWALLRAAGRLAPWRAFFSASACVLLLLAGGLVVQAVDNLLSLGVIPDLSGRLWDASALLPDAGPAGGLIAALTGYRARPVLAELLALAAFWTCVTWLLHRAKRQAP</sequence>
<keyword evidence="8" id="KW-1185">Reference proteome</keyword>